<evidence type="ECO:0000256" key="3">
    <source>
        <dbReference type="ARBA" id="ARBA00023163"/>
    </source>
</evidence>
<dbReference type="GO" id="GO:0006355">
    <property type="term" value="P:regulation of DNA-templated transcription"/>
    <property type="evidence" value="ECO:0007669"/>
    <property type="project" value="InterPro"/>
</dbReference>
<comment type="caution">
    <text evidence="7">The sequence shown here is derived from an EMBL/GenBank/DDBJ whole genome shotgun (WGS) entry which is preliminary data.</text>
</comment>
<evidence type="ECO:0000313" key="7">
    <source>
        <dbReference type="EMBL" id="MBJ6368133.1"/>
    </source>
</evidence>
<evidence type="ECO:0000313" key="8">
    <source>
        <dbReference type="Proteomes" id="UP000610931"/>
    </source>
</evidence>
<evidence type="ECO:0000256" key="4">
    <source>
        <dbReference type="SAM" id="Phobius"/>
    </source>
</evidence>
<organism evidence="7 8">
    <name type="scientific">Snuella sedimenti</name>
    <dbReference type="NCBI Taxonomy" id="2798802"/>
    <lineage>
        <taxon>Bacteria</taxon>
        <taxon>Pseudomonadati</taxon>
        <taxon>Bacteroidota</taxon>
        <taxon>Flavobacteriia</taxon>
        <taxon>Flavobacteriales</taxon>
        <taxon>Flavobacteriaceae</taxon>
        <taxon>Snuella</taxon>
    </lineage>
</organism>
<dbReference type="EMBL" id="JAELVQ010000008">
    <property type="protein sequence ID" value="MBJ6368133.1"/>
    <property type="molecule type" value="Genomic_DNA"/>
</dbReference>
<dbReference type="InterPro" id="IPR016032">
    <property type="entry name" value="Sig_transdc_resp-reg_C-effctor"/>
</dbReference>
<keyword evidence="2" id="KW-0238">DNA-binding</keyword>
<dbReference type="Pfam" id="PF00196">
    <property type="entry name" value="GerE"/>
    <property type="match status" value="1"/>
</dbReference>
<dbReference type="SMART" id="SM00421">
    <property type="entry name" value="HTH_LUXR"/>
    <property type="match status" value="1"/>
</dbReference>
<dbReference type="AlphaFoldDB" id="A0A8J7IH29"/>
<keyword evidence="5" id="KW-0732">Signal</keyword>
<sequence length="349" mass="41532">MIRFLFLIFFTLISFVARAQYSFSGHVDNRQWHNNVYLSIIKDYRQVSGIYFEQIIAKVTTDSLGYFEFTGDQLETKNRIYRIHVDNCFEEDQNHFDGHCDNSKAVIFIAKNNDSIQFPFSFNQQMFCDIKSTNEKSTAFIKIDSLKEEMKFAFSEFRSEANRKLNNKKWFKTLQDYGEQLNEPLAELYIYSFLSDRRNDFHEHYLEDLKKNVYYDNLLDHLNRHYPNSSYTKQYNAELNSDKFIISSANPSYFNWNYLIYLVLFTSITANFWLWQSRKKIQNNNITTGKKQLTKQEQNILNLLLEEKTNKEIADTLFVSLSTVKTHVNNIYKKLDVQSRSEIKSLFNG</sequence>
<keyword evidence="8" id="KW-1185">Reference proteome</keyword>
<proteinExistence type="predicted"/>
<protein>
    <submittedName>
        <fullName evidence="7">Helix-turn-helix transcriptional regulator</fullName>
    </submittedName>
</protein>
<accession>A0A8J7IH29</accession>
<dbReference type="GO" id="GO:0003677">
    <property type="term" value="F:DNA binding"/>
    <property type="evidence" value="ECO:0007669"/>
    <property type="project" value="UniProtKB-KW"/>
</dbReference>
<dbReference type="InterPro" id="IPR036388">
    <property type="entry name" value="WH-like_DNA-bd_sf"/>
</dbReference>
<keyword evidence="4" id="KW-1133">Transmembrane helix</keyword>
<keyword evidence="3" id="KW-0804">Transcription</keyword>
<dbReference type="Proteomes" id="UP000610931">
    <property type="component" value="Unassembled WGS sequence"/>
</dbReference>
<feature type="domain" description="HTH luxR-type" evidence="6">
    <location>
        <begin position="286"/>
        <end position="349"/>
    </location>
</feature>
<reference evidence="7" key="1">
    <citation type="submission" date="2020-12" db="EMBL/GenBank/DDBJ databases">
        <title>Snuella sp. nov., isolated from sediment in Incheon.</title>
        <authorList>
            <person name="Kim W."/>
        </authorList>
    </citation>
    <scope>NUCLEOTIDE SEQUENCE</scope>
    <source>
        <strain evidence="7">CAU 1569</strain>
    </source>
</reference>
<feature type="signal peptide" evidence="5">
    <location>
        <begin position="1"/>
        <end position="19"/>
    </location>
</feature>
<dbReference type="InterPro" id="IPR000792">
    <property type="entry name" value="Tscrpt_reg_LuxR_C"/>
</dbReference>
<feature type="chain" id="PRO_5035210770" evidence="5">
    <location>
        <begin position="20"/>
        <end position="349"/>
    </location>
</feature>
<evidence type="ECO:0000256" key="2">
    <source>
        <dbReference type="ARBA" id="ARBA00023125"/>
    </source>
</evidence>
<gene>
    <name evidence="7" type="ORF">JF259_08530</name>
</gene>
<keyword evidence="1" id="KW-0805">Transcription regulation</keyword>
<evidence type="ECO:0000256" key="1">
    <source>
        <dbReference type="ARBA" id="ARBA00023015"/>
    </source>
</evidence>
<dbReference type="CDD" id="cd06170">
    <property type="entry name" value="LuxR_C_like"/>
    <property type="match status" value="1"/>
</dbReference>
<keyword evidence="4" id="KW-0472">Membrane</keyword>
<dbReference type="Gene3D" id="1.10.10.10">
    <property type="entry name" value="Winged helix-like DNA-binding domain superfamily/Winged helix DNA-binding domain"/>
    <property type="match status" value="1"/>
</dbReference>
<evidence type="ECO:0000256" key="5">
    <source>
        <dbReference type="SAM" id="SignalP"/>
    </source>
</evidence>
<feature type="transmembrane region" description="Helical" evidence="4">
    <location>
        <begin position="256"/>
        <end position="275"/>
    </location>
</feature>
<dbReference type="PROSITE" id="PS50043">
    <property type="entry name" value="HTH_LUXR_2"/>
    <property type="match status" value="1"/>
</dbReference>
<dbReference type="PANTHER" id="PTHR44688:SF16">
    <property type="entry name" value="DNA-BINDING TRANSCRIPTIONAL ACTIVATOR DEVR_DOSR"/>
    <property type="match status" value="1"/>
</dbReference>
<keyword evidence="4" id="KW-0812">Transmembrane</keyword>
<dbReference type="SUPFAM" id="SSF46894">
    <property type="entry name" value="C-terminal effector domain of the bipartite response regulators"/>
    <property type="match status" value="1"/>
</dbReference>
<dbReference type="PRINTS" id="PR00038">
    <property type="entry name" value="HTHLUXR"/>
</dbReference>
<name>A0A8J7IH29_9FLAO</name>
<evidence type="ECO:0000259" key="6">
    <source>
        <dbReference type="PROSITE" id="PS50043"/>
    </source>
</evidence>
<dbReference type="PANTHER" id="PTHR44688">
    <property type="entry name" value="DNA-BINDING TRANSCRIPTIONAL ACTIVATOR DEVR_DOSR"/>
    <property type="match status" value="1"/>
</dbReference>